<dbReference type="InterPro" id="IPR050708">
    <property type="entry name" value="T6SS_VgrG/RHS"/>
</dbReference>
<dbReference type="Gene3D" id="2.180.10.10">
    <property type="entry name" value="RHS repeat-associated core"/>
    <property type="match status" value="3"/>
</dbReference>
<organism evidence="5 6">
    <name type="scientific">Lysobacter enzymogenes</name>
    <dbReference type="NCBI Taxonomy" id="69"/>
    <lineage>
        <taxon>Bacteria</taxon>
        <taxon>Pseudomonadati</taxon>
        <taxon>Pseudomonadota</taxon>
        <taxon>Gammaproteobacteria</taxon>
        <taxon>Lysobacterales</taxon>
        <taxon>Lysobacteraceae</taxon>
        <taxon>Lysobacter</taxon>
    </lineage>
</organism>
<dbReference type="Pfam" id="PF05593">
    <property type="entry name" value="RHS_repeat"/>
    <property type="match status" value="4"/>
</dbReference>
<dbReference type="NCBIfam" id="TIGR01643">
    <property type="entry name" value="YD_repeat_2x"/>
    <property type="match status" value="5"/>
</dbReference>
<name>A0A0S2DEX0_LYSEN</name>
<dbReference type="InterPro" id="IPR045351">
    <property type="entry name" value="DUF6531"/>
</dbReference>
<dbReference type="PANTHER" id="PTHR32305:SF15">
    <property type="entry name" value="PROTEIN RHSA-RELATED"/>
    <property type="match status" value="1"/>
</dbReference>
<protein>
    <submittedName>
        <fullName evidence="5">Rhs family protein</fullName>
    </submittedName>
</protein>
<dbReference type="NCBIfam" id="TIGR03696">
    <property type="entry name" value="Rhs_assc_core"/>
    <property type="match status" value="1"/>
</dbReference>
<evidence type="ECO:0000259" key="4">
    <source>
        <dbReference type="Pfam" id="PF25023"/>
    </source>
</evidence>
<dbReference type="InterPro" id="IPR022385">
    <property type="entry name" value="Rhs_assc_core"/>
</dbReference>
<dbReference type="Proteomes" id="UP000061569">
    <property type="component" value="Chromosome"/>
</dbReference>
<reference evidence="5 6" key="1">
    <citation type="submission" date="2015-11" db="EMBL/GenBank/DDBJ databases">
        <title>Genome sequences of Lysobacter enzymogenes strain C3 and Lysobacter antibioticus ATCC 29479.</title>
        <authorList>
            <person name="Kobayashi D.Y."/>
        </authorList>
    </citation>
    <scope>NUCLEOTIDE SEQUENCE [LARGE SCALE GENOMIC DNA]</scope>
    <source>
        <strain evidence="5 6">C3</strain>
    </source>
</reference>
<dbReference type="PANTHER" id="PTHR32305">
    <property type="match status" value="1"/>
</dbReference>
<dbReference type="Pfam" id="PF20148">
    <property type="entry name" value="DUF6531"/>
    <property type="match status" value="1"/>
</dbReference>
<accession>A0A0S2DEX0</accession>
<feature type="signal peptide" evidence="2">
    <location>
        <begin position="1"/>
        <end position="34"/>
    </location>
</feature>
<dbReference type="STRING" id="69.GLE_1773"/>
<feature type="domain" description="DUF6531" evidence="3">
    <location>
        <begin position="235"/>
        <end position="312"/>
    </location>
</feature>
<evidence type="ECO:0000259" key="3">
    <source>
        <dbReference type="Pfam" id="PF20148"/>
    </source>
</evidence>
<evidence type="ECO:0000256" key="2">
    <source>
        <dbReference type="SAM" id="SignalP"/>
    </source>
</evidence>
<dbReference type="PATRIC" id="fig|69.6.peg.1748"/>
<dbReference type="InterPro" id="IPR031325">
    <property type="entry name" value="RHS_repeat"/>
</dbReference>
<evidence type="ECO:0000256" key="1">
    <source>
        <dbReference type="ARBA" id="ARBA00022737"/>
    </source>
</evidence>
<dbReference type="Pfam" id="PF25023">
    <property type="entry name" value="TEN_YD-shell"/>
    <property type="match status" value="1"/>
</dbReference>
<feature type="domain" description="Teneurin-like YD-shell" evidence="4">
    <location>
        <begin position="1127"/>
        <end position="1399"/>
    </location>
</feature>
<keyword evidence="2" id="KW-0732">Signal</keyword>
<proteinExistence type="predicted"/>
<gene>
    <name evidence="5" type="ORF">GLE_1773</name>
</gene>
<dbReference type="InterPro" id="IPR006530">
    <property type="entry name" value="YD"/>
</dbReference>
<dbReference type="InterPro" id="IPR056823">
    <property type="entry name" value="TEN-like_YD-shell"/>
</dbReference>
<dbReference type="KEGG" id="lez:GLE_1773"/>
<evidence type="ECO:0000313" key="5">
    <source>
        <dbReference type="EMBL" id="ALN57127.1"/>
    </source>
</evidence>
<evidence type="ECO:0000313" key="6">
    <source>
        <dbReference type="Proteomes" id="UP000061569"/>
    </source>
</evidence>
<keyword evidence="1" id="KW-0677">Repeat</keyword>
<feature type="chain" id="PRO_5006595069" evidence="2">
    <location>
        <begin position="35"/>
        <end position="1591"/>
    </location>
</feature>
<sequence>MSRRKGTSNIGRGRPLLATLTVSVLAALSANVQAQEAGRLWTSNIVPMEPQLTEAAAQEKIKEFIASGGGVDSQLFLAGNVVSGNKTVYQYEFVPRPPTIDPWRYTDANVSNPTEVGSVEALKAQLLQRWNQESANEGCPAATTIQIAPDWSEELYWDDGRTDMQGFGSYTGTRSAWTGSQCDTVGLSGSLERQRDVACPDSLMLFWDEEKQACAGLQLAYETAPLPKNECPIKNPCDPTTGDKSEPAADFGLGWIAFDRHFHSMASAGRSGFGDGWTHSHNIQLAMGVDPADPNQTFRMGLIDADGSQISFTAVGAAYEADDGSGDRIAADGADWLLYRPDRVLRFNAAGRLIEQRLQDGTALNYAYDGSRRLATIAHSSGRSLAFEYDGDREDARILALRSAGVALASYTYTTGGQVETVAYPDGGTRTYHYEDARYPRFLTGVTREDGQRYSTFAYDAKARVVSTTHAGGADLATLSYPATGGSVVTDTLGNVMTYGLDAAGVSGLPRKLNAFSDVRGTVARTFLPESTDFRRRLSSVTDRRGTLTQHTYSEANDAVTGQPARTHTVKQAAGLPDERIAQSRTDIASNRVLLTVAGNRETRIVRNARLQPASLAVRDTLTNEVRTTTYAYCEAADVAAANSACPTLGLLKSVDGPRSDVSDIVSYEYFGSDDSTCATQPALCTYRKGDLRKIINAVGQTTEILGYDPLGRPLSSLDANGVVTDLEYDARGLVIATKVRGADNSVETDDQITRIEYWPTQLVRKVTLPGGVYTQYTYDAAHRLTGIGDNAGNKLIYTLDGDGNRKQEDIKAGGTTLRKTLSRVYNTFSQLRFLKDSAQNATAYGYDANGNPDSVTDALGRRTENAYDPLNRLTRTLQDVDGLAVETKLQYNALDQVTQVTDPKGLNTLYAYNGFGDRTKLTSPDTGVTDYTYNAAGLLATKKDANDTVAHRYSYDALSRPTAIFYTASGPADVEYDYDTASSVCAAGETFAKGRLAATRTEGTELKYCYDRFGRVVRKVQTVDSKSFVLRYAYNMAGQLYTTTYPDGTTVDYVRNAQGRIKEVGVRPYGGTRTVLLNNAAYEPFGPVTGWTYGNGRTLSRSYDLDYRPKTVFDPASGGLSLGYGYNTVGELVELKDGLLATTQAKYDYDTLGRLTVTRDGTDINETALDTYGYDKTGNRTSLLHGGITDTYVYPANSHRLSSVAGVARSYDAVGNTTSIGGAAKEFVYNANDRMQQVKQGGVVTMGYRYNAKGERVAATNGGVGAVSVYTLYDEAGHWIGDYDGAGAAMQQAVWFDDAPVGLVVGSGVAQSLKYVQPDHLGTPRAVIDPSRNLAIWSWDTKGEVFGGTSPNQDPDQDGVVFVFDMRFPGQRYDSATGVNYNYRRDYDSGVGRYLESDPIGLAGGVGTYSYASGNPTSFIDPRGEATANAFWAGDKLFYEAGRHFNIAGTYTLAGHGVAGLFQLDKSESHIKGMNFDQTYKFMQDTGLEPMQDVFSIACEFGVPAKDGKIMAQQLSDANNSSVYGAAGWVNYERIGDVTTLTVWSGRNKAGERRGFYMFVPGGQGQPASIIDSVQINHRTGQVKMIRPGK</sequence>
<dbReference type="EMBL" id="CP013140">
    <property type="protein sequence ID" value="ALN57127.1"/>
    <property type="molecule type" value="Genomic_DNA"/>
</dbReference>
<dbReference type="PRINTS" id="PR00394">
    <property type="entry name" value="RHSPROTEIN"/>
</dbReference>